<dbReference type="EMBL" id="MU006218">
    <property type="protein sequence ID" value="KAF2831303.1"/>
    <property type="molecule type" value="Genomic_DNA"/>
</dbReference>
<name>A0A6A7ADR8_9PLEO</name>
<proteinExistence type="predicted"/>
<dbReference type="Proteomes" id="UP000799424">
    <property type="component" value="Unassembled WGS sequence"/>
</dbReference>
<dbReference type="AlphaFoldDB" id="A0A6A7ADR8"/>
<organism evidence="1 2">
    <name type="scientific">Ophiobolus disseminans</name>
    <dbReference type="NCBI Taxonomy" id="1469910"/>
    <lineage>
        <taxon>Eukaryota</taxon>
        <taxon>Fungi</taxon>
        <taxon>Dikarya</taxon>
        <taxon>Ascomycota</taxon>
        <taxon>Pezizomycotina</taxon>
        <taxon>Dothideomycetes</taxon>
        <taxon>Pleosporomycetidae</taxon>
        <taxon>Pleosporales</taxon>
        <taxon>Pleosporineae</taxon>
        <taxon>Phaeosphaeriaceae</taxon>
        <taxon>Ophiobolus</taxon>
    </lineage>
</organism>
<evidence type="ECO:0000313" key="2">
    <source>
        <dbReference type="Proteomes" id="UP000799424"/>
    </source>
</evidence>
<gene>
    <name evidence="1" type="ORF">CC86DRAFT_137503</name>
</gene>
<sequence>MTRQLRQFIERFRVGKCRPCWASLQRNFTHLYPVSNTPATHRSALCSCSIILLVSYELAAHAHGMQASGRASISLASRQRIVQEALAKPCRIPAVWVEVEDVSLHVEKQVSGALYVDSDVVARS</sequence>
<keyword evidence="2" id="KW-1185">Reference proteome</keyword>
<protein>
    <submittedName>
        <fullName evidence="1">Uncharacterized protein</fullName>
    </submittedName>
</protein>
<accession>A0A6A7ADR8</accession>
<evidence type="ECO:0000313" key="1">
    <source>
        <dbReference type="EMBL" id="KAF2831303.1"/>
    </source>
</evidence>
<reference evidence="1" key="1">
    <citation type="journal article" date="2020" name="Stud. Mycol.">
        <title>101 Dothideomycetes genomes: a test case for predicting lifestyles and emergence of pathogens.</title>
        <authorList>
            <person name="Haridas S."/>
            <person name="Albert R."/>
            <person name="Binder M."/>
            <person name="Bloem J."/>
            <person name="Labutti K."/>
            <person name="Salamov A."/>
            <person name="Andreopoulos B."/>
            <person name="Baker S."/>
            <person name="Barry K."/>
            <person name="Bills G."/>
            <person name="Bluhm B."/>
            <person name="Cannon C."/>
            <person name="Castanera R."/>
            <person name="Culley D."/>
            <person name="Daum C."/>
            <person name="Ezra D."/>
            <person name="Gonzalez J."/>
            <person name="Henrissat B."/>
            <person name="Kuo A."/>
            <person name="Liang C."/>
            <person name="Lipzen A."/>
            <person name="Lutzoni F."/>
            <person name="Magnuson J."/>
            <person name="Mondo S."/>
            <person name="Nolan M."/>
            <person name="Ohm R."/>
            <person name="Pangilinan J."/>
            <person name="Park H.-J."/>
            <person name="Ramirez L."/>
            <person name="Alfaro M."/>
            <person name="Sun H."/>
            <person name="Tritt A."/>
            <person name="Yoshinaga Y."/>
            <person name="Zwiers L.-H."/>
            <person name="Turgeon B."/>
            <person name="Goodwin S."/>
            <person name="Spatafora J."/>
            <person name="Crous P."/>
            <person name="Grigoriev I."/>
        </authorList>
    </citation>
    <scope>NUCLEOTIDE SEQUENCE</scope>
    <source>
        <strain evidence="1">CBS 113818</strain>
    </source>
</reference>